<evidence type="ECO:0000313" key="2">
    <source>
        <dbReference type="Proteomes" id="UP000076420"/>
    </source>
</evidence>
<dbReference type="KEGG" id="bgt:106053178"/>
<dbReference type="AlphaFoldDB" id="A0A2C9LVB3"/>
<name>A0A2C9LVB3_BIOGL</name>
<dbReference type="Proteomes" id="UP000076420">
    <property type="component" value="Unassembled WGS sequence"/>
</dbReference>
<reference evidence="1" key="1">
    <citation type="submission" date="2020-05" db="UniProtKB">
        <authorList>
            <consortium name="EnsemblMetazoa"/>
        </authorList>
    </citation>
    <scope>IDENTIFICATION</scope>
    <source>
        <strain evidence="1">BB02</strain>
    </source>
</reference>
<dbReference type="VEuPathDB" id="VectorBase:BGLB035416"/>
<evidence type="ECO:0000313" key="1">
    <source>
        <dbReference type="EnsemblMetazoa" id="BGLB035416-PA"/>
    </source>
</evidence>
<dbReference type="OrthoDB" id="10347973at2759"/>
<dbReference type="EnsemblMetazoa" id="BGLB035416-RA">
    <property type="protein sequence ID" value="BGLB035416-PA"/>
    <property type="gene ID" value="BGLB035416"/>
</dbReference>
<protein>
    <submittedName>
        <fullName evidence="1">Uncharacterized protein</fullName>
    </submittedName>
</protein>
<dbReference type="VEuPathDB" id="VectorBase:BGLAX_030124"/>
<accession>A0A2C9LVB3</accession>
<sequence length="100" mass="11182">MNLKTSRPRSLRLVPNAPDLTKDLGERVYMNTADLEHEISFNRLEDGNQNDQPSGRYISDEGLLYVTVSHANSLRRANSSASSRQTDNVIYASLDLEKSG</sequence>
<organism evidence="1 2">
    <name type="scientific">Biomphalaria glabrata</name>
    <name type="common">Bloodfluke planorb</name>
    <name type="synonym">Freshwater snail</name>
    <dbReference type="NCBI Taxonomy" id="6526"/>
    <lineage>
        <taxon>Eukaryota</taxon>
        <taxon>Metazoa</taxon>
        <taxon>Spiralia</taxon>
        <taxon>Lophotrochozoa</taxon>
        <taxon>Mollusca</taxon>
        <taxon>Gastropoda</taxon>
        <taxon>Heterobranchia</taxon>
        <taxon>Euthyneura</taxon>
        <taxon>Panpulmonata</taxon>
        <taxon>Hygrophila</taxon>
        <taxon>Lymnaeoidea</taxon>
        <taxon>Planorbidae</taxon>
        <taxon>Biomphalaria</taxon>
    </lineage>
</organism>
<gene>
    <name evidence="1" type="primary">106053178</name>
</gene>
<proteinExistence type="predicted"/>